<dbReference type="PANTHER" id="PTHR31375">
    <property type="match status" value="1"/>
</dbReference>
<dbReference type="InterPro" id="IPR006626">
    <property type="entry name" value="PbH1"/>
</dbReference>
<dbReference type="GO" id="GO:0004650">
    <property type="term" value="F:polygalacturonase activity"/>
    <property type="evidence" value="ECO:0007669"/>
    <property type="project" value="InterPro"/>
</dbReference>
<keyword evidence="6 9" id="KW-0326">Glycosidase</keyword>
<dbReference type="SUPFAM" id="SSF51126">
    <property type="entry name" value="Pectin lyase-like"/>
    <property type="match status" value="1"/>
</dbReference>
<dbReference type="OrthoDB" id="187139at2759"/>
<accession>A0A6D2KPG6</accession>
<evidence type="ECO:0000256" key="4">
    <source>
        <dbReference type="ARBA" id="ARBA00022525"/>
    </source>
</evidence>
<gene>
    <name evidence="10" type="ORF">MERR_LOCUS46068</name>
</gene>
<dbReference type="InterPro" id="IPR011050">
    <property type="entry name" value="Pectin_lyase_fold/virulence"/>
</dbReference>
<keyword evidence="11" id="KW-1185">Reference proteome</keyword>
<comment type="similarity">
    <text evidence="2 9">Belongs to the glycosyl hydrolase 28 family.</text>
</comment>
<name>A0A6D2KPG6_9BRAS</name>
<feature type="active site" evidence="8">
    <location>
        <position position="235"/>
    </location>
</feature>
<evidence type="ECO:0000256" key="7">
    <source>
        <dbReference type="ARBA" id="ARBA00023316"/>
    </source>
</evidence>
<evidence type="ECO:0000256" key="1">
    <source>
        <dbReference type="ARBA" id="ARBA00004191"/>
    </source>
</evidence>
<dbReference type="GO" id="GO:0071555">
    <property type="term" value="P:cell wall organization"/>
    <property type="evidence" value="ECO:0007669"/>
    <property type="project" value="UniProtKB-KW"/>
</dbReference>
<evidence type="ECO:0000256" key="2">
    <source>
        <dbReference type="ARBA" id="ARBA00008834"/>
    </source>
</evidence>
<evidence type="ECO:0000256" key="3">
    <source>
        <dbReference type="ARBA" id="ARBA00022512"/>
    </source>
</evidence>
<proteinExistence type="inferred from homology"/>
<dbReference type="InterPro" id="IPR012334">
    <property type="entry name" value="Pectin_lyas_fold"/>
</dbReference>
<comment type="caution">
    <text evidence="10">The sequence shown here is derived from an EMBL/GenBank/DDBJ whole genome shotgun (WGS) entry which is preliminary data.</text>
</comment>
<reference evidence="10" key="1">
    <citation type="submission" date="2020-01" db="EMBL/GenBank/DDBJ databases">
        <authorList>
            <person name="Mishra B."/>
        </authorList>
    </citation>
    <scope>NUCLEOTIDE SEQUENCE [LARGE SCALE GENOMIC DNA]</scope>
</reference>
<dbReference type="EMBL" id="CACVBM020001740">
    <property type="protein sequence ID" value="CAA7058832.1"/>
    <property type="molecule type" value="Genomic_DNA"/>
</dbReference>
<dbReference type="SMART" id="SM00710">
    <property type="entry name" value="PbH1"/>
    <property type="match status" value="7"/>
</dbReference>
<dbReference type="AlphaFoldDB" id="A0A6D2KPG6"/>
<dbReference type="Proteomes" id="UP000467841">
    <property type="component" value="Unassembled WGS sequence"/>
</dbReference>
<evidence type="ECO:0000256" key="6">
    <source>
        <dbReference type="ARBA" id="ARBA00023295"/>
    </source>
</evidence>
<evidence type="ECO:0000256" key="9">
    <source>
        <dbReference type="RuleBase" id="RU361169"/>
    </source>
</evidence>
<evidence type="ECO:0000313" key="11">
    <source>
        <dbReference type="Proteomes" id="UP000467841"/>
    </source>
</evidence>
<protein>
    <recommendedName>
        <fullName evidence="12">Pectate lyase superfamily protein domain-containing protein</fullName>
    </recommendedName>
</protein>
<evidence type="ECO:0000313" key="10">
    <source>
        <dbReference type="EMBL" id="CAA7058832.1"/>
    </source>
</evidence>
<dbReference type="InterPro" id="IPR000743">
    <property type="entry name" value="Glyco_hydro_28"/>
</dbReference>
<keyword evidence="4" id="KW-0964">Secreted</keyword>
<dbReference type="Gene3D" id="2.160.20.10">
    <property type="entry name" value="Single-stranded right-handed beta-helix, Pectin lyase-like"/>
    <property type="match status" value="1"/>
</dbReference>
<evidence type="ECO:0000256" key="8">
    <source>
        <dbReference type="PROSITE-ProRule" id="PRU10052"/>
    </source>
</evidence>
<sequence>MEPAPMPSPDESSQYEVFDVSKFGATAAAESDDTIAFKDTWEAACKNQGRTRFYVPEGKYLVGAIDFLGPCRSESTMEVEMRGELVAPASIKEFRFNQWITFHNLNDILVYGGSNLDGQGKVEAWNQTSCARAWKCDKLITSLILANVTNAIVKDISLSNSKGFHMNLRYSHNVTVQNITLSSPWNSPNTDGIHVHSSSNIKIADSNIGVGDDCISISTGSLNVLVSNTHCGPGHGISIGSLGRNKNEEEVRGIKVKNCTINGTDNGVRIKSWPSSPAPSQAGYMTFEDIVMVNVSNPIIIDQEYCPHDSCNTTFASMVKLSNIEFKNVRGTYNTEFGVTLRCSSLAACENITLTDVNLNRINATNLKQRERLSMKGGLHGLAISNSTFN</sequence>
<organism evidence="10 11">
    <name type="scientific">Microthlaspi erraticum</name>
    <dbReference type="NCBI Taxonomy" id="1685480"/>
    <lineage>
        <taxon>Eukaryota</taxon>
        <taxon>Viridiplantae</taxon>
        <taxon>Streptophyta</taxon>
        <taxon>Embryophyta</taxon>
        <taxon>Tracheophyta</taxon>
        <taxon>Spermatophyta</taxon>
        <taxon>Magnoliopsida</taxon>
        <taxon>eudicotyledons</taxon>
        <taxon>Gunneridae</taxon>
        <taxon>Pentapetalae</taxon>
        <taxon>rosids</taxon>
        <taxon>malvids</taxon>
        <taxon>Brassicales</taxon>
        <taxon>Brassicaceae</taxon>
        <taxon>Coluteocarpeae</taxon>
        <taxon>Microthlaspi</taxon>
    </lineage>
</organism>
<comment type="subcellular location">
    <subcellularLocation>
        <location evidence="1">Secreted</location>
        <location evidence="1">Cell wall</location>
    </subcellularLocation>
</comment>
<dbReference type="PROSITE" id="PS00502">
    <property type="entry name" value="POLYGALACTURONASE"/>
    <property type="match status" value="1"/>
</dbReference>
<keyword evidence="7" id="KW-0961">Cell wall biogenesis/degradation</keyword>
<dbReference type="Pfam" id="PF00295">
    <property type="entry name" value="Glyco_hydro_28"/>
    <property type="match status" value="1"/>
</dbReference>
<dbReference type="FunFam" id="2.160.20.10:FF:000004">
    <property type="entry name" value="Pectin lyase-like superfamily protein"/>
    <property type="match status" value="1"/>
</dbReference>
<keyword evidence="3" id="KW-0134">Cell wall</keyword>
<dbReference type="GO" id="GO:0005975">
    <property type="term" value="P:carbohydrate metabolic process"/>
    <property type="evidence" value="ECO:0007669"/>
    <property type="project" value="InterPro"/>
</dbReference>
<keyword evidence="5 9" id="KW-0378">Hydrolase</keyword>
<evidence type="ECO:0000256" key="5">
    <source>
        <dbReference type="ARBA" id="ARBA00022801"/>
    </source>
</evidence>
<evidence type="ECO:0008006" key="12">
    <source>
        <dbReference type="Google" id="ProtNLM"/>
    </source>
</evidence>